<dbReference type="AlphaFoldDB" id="A0A917TEA4"/>
<accession>A0A917TEA4</accession>
<evidence type="ECO:0000313" key="3">
    <source>
        <dbReference type="Proteomes" id="UP000655208"/>
    </source>
</evidence>
<evidence type="ECO:0000256" key="1">
    <source>
        <dbReference type="SAM" id="MobiDB-lite"/>
    </source>
</evidence>
<gene>
    <name evidence="2" type="ORF">GCM10011594_41930</name>
</gene>
<feature type="region of interest" description="Disordered" evidence="1">
    <location>
        <begin position="1"/>
        <end position="25"/>
    </location>
</feature>
<name>A0A917TEA4_9ACTN</name>
<comment type="caution">
    <text evidence="2">The sequence shown here is derived from an EMBL/GenBank/DDBJ whole genome shotgun (WGS) entry which is preliminary data.</text>
</comment>
<reference evidence="2" key="1">
    <citation type="journal article" date="2014" name="Int. J. Syst. Evol. Microbiol.">
        <title>Complete genome sequence of Corynebacterium casei LMG S-19264T (=DSM 44701T), isolated from a smear-ripened cheese.</title>
        <authorList>
            <consortium name="US DOE Joint Genome Institute (JGI-PGF)"/>
            <person name="Walter F."/>
            <person name="Albersmeier A."/>
            <person name="Kalinowski J."/>
            <person name="Ruckert C."/>
        </authorList>
    </citation>
    <scope>NUCLEOTIDE SEQUENCE</scope>
    <source>
        <strain evidence="2">CGMCC 4.7308</strain>
    </source>
</reference>
<proteinExistence type="predicted"/>
<feature type="compositionally biased region" description="Acidic residues" evidence="1">
    <location>
        <begin position="64"/>
        <end position="74"/>
    </location>
</feature>
<evidence type="ECO:0000313" key="2">
    <source>
        <dbReference type="EMBL" id="GGM17467.1"/>
    </source>
</evidence>
<protein>
    <submittedName>
        <fullName evidence="2">Uncharacterized protein</fullName>
    </submittedName>
</protein>
<feature type="compositionally biased region" description="Low complexity" evidence="1">
    <location>
        <begin position="75"/>
        <end position="91"/>
    </location>
</feature>
<feature type="region of interest" description="Disordered" evidence="1">
    <location>
        <begin position="64"/>
        <end position="91"/>
    </location>
</feature>
<sequence length="105" mass="10744">MATFMPAADAPPPEEAVPDPPAALLPAAPDAAVPVLVPDAAEEDPVDPASLDALLLAALLLDELEEPAPGDEEPQPVSAAPSSSDAAARPMPAERLWDRCMCSLL</sequence>
<dbReference type="EMBL" id="BMNA01000018">
    <property type="protein sequence ID" value="GGM17467.1"/>
    <property type="molecule type" value="Genomic_DNA"/>
</dbReference>
<reference evidence="2" key="2">
    <citation type="submission" date="2020-09" db="EMBL/GenBank/DDBJ databases">
        <authorList>
            <person name="Sun Q."/>
            <person name="Zhou Y."/>
        </authorList>
    </citation>
    <scope>NUCLEOTIDE SEQUENCE</scope>
    <source>
        <strain evidence="2">CGMCC 4.7308</strain>
    </source>
</reference>
<keyword evidence="3" id="KW-1185">Reference proteome</keyword>
<feature type="compositionally biased region" description="Pro residues" evidence="1">
    <location>
        <begin position="9"/>
        <end position="23"/>
    </location>
</feature>
<organism evidence="2 3">
    <name type="scientific">Nakamurella endophytica</name>
    <dbReference type="NCBI Taxonomy" id="1748367"/>
    <lineage>
        <taxon>Bacteria</taxon>
        <taxon>Bacillati</taxon>
        <taxon>Actinomycetota</taxon>
        <taxon>Actinomycetes</taxon>
        <taxon>Nakamurellales</taxon>
        <taxon>Nakamurellaceae</taxon>
        <taxon>Nakamurella</taxon>
    </lineage>
</organism>
<dbReference type="Proteomes" id="UP000655208">
    <property type="component" value="Unassembled WGS sequence"/>
</dbReference>